<dbReference type="GO" id="GO:0055085">
    <property type="term" value="P:transmembrane transport"/>
    <property type="evidence" value="ECO:0007669"/>
    <property type="project" value="InterPro"/>
</dbReference>
<evidence type="ECO:0000256" key="1">
    <source>
        <dbReference type="ARBA" id="ARBA00004651"/>
    </source>
</evidence>
<dbReference type="Proteomes" id="UP001315686">
    <property type="component" value="Unassembled WGS sequence"/>
</dbReference>
<dbReference type="Gene3D" id="1.10.3720.10">
    <property type="entry name" value="MetI-like"/>
    <property type="match status" value="1"/>
</dbReference>
<keyword evidence="2 9" id="KW-0813">Transport</keyword>
<feature type="transmembrane region" description="Helical" evidence="9">
    <location>
        <begin position="108"/>
        <end position="130"/>
    </location>
</feature>
<dbReference type="SUPFAM" id="SSF161098">
    <property type="entry name" value="MetI-like"/>
    <property type="match status" value="1"/>
</dbReference>
<proteinExistence type="inferred from homology"/>
<evidence type="ECO:0000256" key="6">
    <source>
        <dbReference type="ARBA" id="ARBA00022927"/>
    </source>
</evidence>
<dbReference type="InterPro" id="IPR035906">
    <property type="entry name" value="MetI-like_sf"/>
</dbReference>
<organism evidence="11 12">
    <name type="scientific">Harenicola maris</name>
    <dbReference type="NCBI Taxonomy" id="2841044"/>
    <lineage>
        <taxon>Bacteria</taxon>
        <taxon>Pseudomonadati</taxon>
        <taxon>Pseudomonadota</taxon>
        <taxon>Alphaproteobacteria</taxon>
        <taxon>Rhodobacterales</taxon>
        <taxon>Paracoccaceae</taxon>
        <taxon>Harenicola</taxon>
    </lineage>
</organism>
<protein>
    <submittedName>
        <fullName evidence="11">ABC transporter permease</fullName>
    </submittedName>
</protein>
<evidence type="ECO:0000256" key="4">
    <source>
        <dbReference type="ARBA" id="ARBA00022692"/>
    </source>
</evidence>
<comment type="subcellular location">
    <subcellularLocation>
        <location evidence="1 9">Cell membrane</location>
        <topology evidence="1 9">Multi-pass membrane protein</topology>
    </subcellularLocation>
</comment>
<dbReference type="CDD" id="cd06261">
    <property type="entry name" value="TM_PBP2"/>
    <property type="match status" value="1"/>
</dbReference>
<evidence type="ECO:0000313" key="12">
    <source>
        <dbReference type="Proteomes" id="UP001315686"/>
    </source>
</evidence>
<keyword evidence="7 9" id="KW-1133">Transmembrane helix</keyword>
<gene>
    <name evidence="11" type="ORF">IV417_16170</name>
</gene>
<dbReference type="PANTHER" id="PTHR43386">
    <property type="entry name" value="OLIGOPEPTIDE TRANSPORT SYSTEM PERMEASE PROTEIN APPC"/>
    <property type="match status" value="1"/>
</dbReference>
<keyword evidence="4 9" id="KW-0812">Transmembrane</keyword>
<dbReference type="EMBL" id="JADQAZ010000003">
    <property type="protein sequence ID" value="MBT0958923.1"/>
    <property type="molecule type" value="Genomic_DNA"/>
</dbReference>
<evidence type="ECO:0000256" key="8">
    <source>
        <dbReference type="ARBA" id="ARBA00023136"/>
    </source>
</evidence>
<dbReference type="AlphaFoldDB" id="A0AAP2CWL4"/>
<name>A0AAP2CWL4_9RHOB</name>
<dbReference type="InterPro" id="IPR050366">
    <property type="entry name" value="BP-dependent_transpt_permease"/>
</dbReference>
<keyword evidence="3" id="KW-1003">Cell membrane</keyword>
<keyword evidence="8 9" id="KW-0472">Membrane</keyword>
<evidence type="ECO:0000256" key="3">
    <source>
        <dbReference type="ARBA" id="ARBA00022475"/>
    </source>
</evidence>
<dbReference type="GO" id="GO:0015833">
    <property type="term" value="P:peptide transport"/>
    <property type="evidence" value="ECO:0007669"/>
    <property type="project" value="UniProtKB-KW"/>
</dbReference>
<evidence type="ECO:0000259" key="10">
    <source>
        <dbReference type="PROSITE" id="PS50928"/>
    </source>
</evidence>
<evidence type="ECO:0000256" key="2">
    <source>
        <dbReference type="ARBA" id="ARBA00022448"/>
    </source>
</evidence>
<feature type="domain" description="ABC transmembrane type-1" evidence="10">
    <location>
        <begin position="1"/>
        <end position="131"/>
    </location>
</feature>
<dbReference type="GO" id="GO:0015031">
    <property type="term" value="P:protein transport"/>
    <property type="evidence" value="ECO:0007669"/>
    <property type="project" value="UniProtKB-KW"/>
</dbReference>
<dbReference type="InterPro" id="IPR000515">
    <property type="entry name" value="MetI-like"/>
</dbReference>
<evidence type="ECO:0000256" key="9">
    <source>
        <dbReference type="RuleBase" id="RU363032"/>
    </source>
</evidence>
<sequence length="141" mass="15594">MGPNIVTIAIVLALADWMLYARMVRARTLVEKTREYVDAARVLGVATSRLLLRHLWPNVFPTIMVLAMVSLGGVILSESALSFLGLGVQRPWPSWGRMVADGQSRLQAAWWNAVSPAFCIAMVVFSANLLGDGLRQIWKVE</sequence>
<reference evidence="11 12" key="1">
    <citation type="journal article" date="2021" name="Arch. Microbiol.">
        <title>Harenicola maris gen. nov., sp. nov. isolated from the Sea of Japan shallow sediments.</title>
        <authorList>
            <person name="Romanenko L.A."/>
            <person name="Kurilenko V.V."/>
            <person name="Chernysheva N.Y."/>
            <person name="Tekutyeva L.A."/>
            <person name="Velansky P.V."/>
            <person name="Svetashev V.I."/>
            <person name="Isaeva M.P."/>
        </authorList>
    </citation>
    <scope>NUCLEOTIDE SEQUENCE [LARGE SCALE GENOMIC DNA]</scope>
    <source>
        <strain evidence="11 12">KMM 3653</strain>
    </source>
</reference>
<evidence type="ECO:0000256" key="7">
    <source>
        <dbReference type="ARBA" id="ARBA00022989"/>
    </source>
</evidence>
<evidence type="ECO:0000256" key="5">
    <source>
        <dbReference type="ARBA" id="ARBA00022856"/>
    </source>
</evidence>
<comment type="similarity">
    <text evidence="9">Belongs to the binding-protein-dependent transport system permease family.</text>
</comment>
<accession>A0AAP2CWL4</accession>
<feature type="transmembrane region" description="Helical" evidence="9">
    <location>
        <begin position="59"/>
        <end position="88"/>
    </location>
</feature>
<evidence type="ECO:0000313" key="11">
    <source>
        <dbReference type="EMBL" id="MBT0958923.1"/>
    </source>
</evidence>
<dbReference type="Pfam" id="PF00528">
    <property type="entry name" value="BPD_transp_1"/>
    <property type="match status" value="1"/>
</dbReference>
<dbReference type="PANTHER" id="PTHR43386:SF1">
    <property type="entry name" value="D,D-DIPEPTIDE TRANSPORT SYSTEM PERMEASE PROTEIN DDPC-RELATED"/>
    <property type="match status" value="1"/>
</dbReference>
<keyword evidence="5" id="KW-0571">Peptide transport</keyword>
<keyword evidence="6" id="KW-0653">Protein transport</keyword>
<feature type="transmembrane region" description="Helical" evidence="9">
    <location>
        <begin position="6"/>
        <end position="24"/>
    </location>
</feature>
<dbReference type="PROSITE" id="PS50928">
    <property type="entry name" value="ABC_TM1"/>
    <property type="match status" value="1"/>
</dbReference>
<comment type="caution">
    <text evidence="11">The sequence shown here is derived from an EMBL/GenBank/DDBJ whole genome shotgun (WGS) entry which is preliminary data.</text>
</comment>
<dbReference type="GO" id="GO:0005886">
    <property type="term" value="C:plasma membrane"/>
    <property type="evidence" value="ECO:0007669"/>
    <property type="project" value="UniProtKB-SubCell"/>
</dbReference>
<keyword evidence="12" id="KW-1185">Reference proteome</keyword>